<keyword evidence="3" id="KW-0812">Transmembrane</keyword>
<dbReference type="AlphaFoldDB" id="A0A1Y2LKL1"/>
<feature type="transmembrane region" description="Helical" evidence="3">
    <location>
        <begin position="439"/>
        <end position="461"/>
    </location>
</feature>
<sequence length="532" mass="57650">MLSKSIVYNHHGSHAVQSSNQLSDSFRTLTVLSSIYNPYSKMGRFNFGKSDVSSTDDSNTERRPSAVEALDNATRRKSVDDHAVTGAGEITTRQSIIPVSLVTVLFFMWGFAYGLLDVLNKHFQETLHVTAAQSSGLQAAYFGAYFIGPLTYSGWIVRKFGYRWTFITGLCIYGVGALLFWPSGMKRSFGGFCGAMFVVGSGLSTLETSANPFIATCGPPRWMELRLNLAQAFQAIGSVVAPVLASFVLFKNVDDNSLQSVQWVYLGIACFVFALAVVFFFAPIPEITDADVAAQSEKTESATGYVDKPFRHQYTLFWGVAAQFCYVGAQVAVAGFFIHYVTEVKPSLSTAQGSNLLAVAQALFAIGRFVASLMMKWVKPRFILLGFLTGCVVFIAASIPTTGDAAIAMLCMVLFFESCIFPTIFTLSLRGLGRHTKRGASFLVASVSGGAVFPPMLGAVVDARNTRVAMAVPLGGFLIAYSFPVYLNLFKAKELDAFNGSKVGVEDGAMDKAVEQELFEEKSGGVGRVEKV</sequence>
<evidence type="ECO:0000256" key="2">
    <source>
        <dbReference type="ARBA" id="ARBA00022475"/>
    </source>
</evidence>
<dbReference type="PANTHER" id="PTHR43702">
    <property type="entry name" value="L-FUCOSE-PROTON SYMPORTER"/>
    <property type="match status" value="1"/>
</dbReference>
<proteinExistence type="predicted"/>
<organism evidence="5 6">
    <name type="scientific">Epicoccum nigrum</name>
    <name type="common">Soil fungus</name>
    <name type="synonym">Epicoccum purpurascens</name>
    <dbReference type="NCBI Taxonomy" id="105696"/>
    <lineage>
        <taxon>Eukaryota</taxon>
        <taxon>Fungi</taxon>
        <taxon>Dikarya</taxon>
        <taxon>Ascomycota</taxon>
        <taxon>Pezizomycotina</taxon>
        <taxon>Dothideomycetes</taxon>
        <taxon>Pleosporomycetidae</taxon>
        <taxon>Pleosporales</taxon>
        <taxon>Pleosporineae</taxon>
        <taxon>Didymellaceae</taxon>
        <taxon>Epicoccum</taxon>
    </lineage>
</organism>
<dbReference type="OMA" id="MVSYYWG"/>
<evidence type="ECO:0000256" key="3">
    <source>
        <dbReference type="SAM" id="Phobius"/>
    </source>
</evidence>
<dbReference type="Proteomes" id="UP000193240">
    <property type="component" value="Unassembled WGS sequence"/>
</dbReference>
<reference evidence="5 6" key="1">
    <citation type="journal article" date="2017" name="Genome Announc.">
        <title>Genome sequence of the saprophytic ascomycete Epicoccum nigrum ICMP 19927 strain isolated from New Zealand.</title>
        <authorList>
            <person name="Fokin M."/>
            <person name="Fleetwood D."/>
            <person name="Weir B.S."/>
            <person name="Villas-Boas S.G."/>
        </authorList>
    </citation>
    <scope>NUCLEOTIDE SEQUENCE [LARGE SCALE GENOMIC DNA]</scope>
    <source>
        <strain evidence="5 6">ICMP 19927</strain>
    </source>
</reference>
<gene>
    <name evidence="5" type="ORF">B5807_10798</name>
</gene>
<dbReference type="InterPro" id="IPR036259">
    <property type="entry name" value="MFS_trans_sf"/>
</dbReference>
<feature type="transmembrane region" description="Helical" evidence="3">
    <location>
        <begin position="467"/>
        <end position="487"/>
    </location>
</feature>
<feature type="domain" description="Major facilitator superfamily (MFS) profile" evidence="4">
    <location>
        <begin position="98"/>
        <end position="493"/>
    </location>
</feature>
<dbReference type="Pfam" id="PF07690">
    <property type="entry name" value="MFS_1"/>
    <property type="match status" value="1"/>
</dbReference>
<keyword evidence="3" id="KW-1133">Transmembrane helix</keyword>
<dbReference type="InterPro" id="IPR050375">
    <property type="entry name" value="MFS_TsgA-like"/>
</dbReference>
<feature type="transmembrane region" description="Helical" evidence="3">
    <location>
        <begin position="353"/>
        <end position="370"/>
    </location>
</feature>
<feature type="transmembrane region" description="Helical" evidence="3">
    <location>
        <begin position="227"/>
        <end position="250"/>
    </location>
</feature>
<dbReference type="PANTHER" id="PTHR43702:SF5">
    <property type="entry name" value="MAJOR FACILITATOR SUPERFAMILY (MFS) PROFILE DOMAIN-CONTAINING PROTEIN"/>
    <property type="match status" value="1"/>
</dbReference>
<dbReference type="PROSITE" id="PS50850">
    <property type="entry name" value="MFS"/>
    <property type="match status" value="1"/>
</dbReference>
<dbReference type="Gene3D" id="1.20.1250.20">
    <property type="entry name" value="MFS general substrate transporter like domains"/>
    <property type="match status" value="2"/>
</dbReference>
<feature type="transmembrane region" description="Helical" evidence="3">
    <location>
        <begin position="316"/>
        <end position="341"/>
    </location>
</feature>
<dbReference type="InterPro" id="IPR011701">
    <property type="entry name" value="MFS"/>
</dbReference>
<evidence type="ECO:0000313" key="6">
    <source>
        <dbReference type="Proteomes" id="UP000193240"/>
    </source>
</evidence>
<keyword evidence="6" id="KW-1185">Reference proteome</keyword>
<dbReference type="InParanoid" id="A0A1Y2LKL1"/>
<feature type="transmembrane region" description="Helical" evidence="3">
    <location>
        <begin position="405"/>
        <end position="427"/>
    </location>
</feature>
<feature type="transmembrane region" description="Helical" evidence="3">
    <location>
        <begin position="136"/>
        <end position="157"/>
    </location>
</feature>
<dbReference type="EMBL" id="KZ107857">
    <property type="protein sequence ID" value="OSS44421.1"/>
    <property type="molecule type" value="Genomic_DNA"/>
</dbReference>
<keyword evidence="3" id="KW-0472">Membrane</keyword>
<accession>A0A1Y2LKL1</accession>
<dbReference type="CDD" id="cd17394">
    <property type="entry name" value="MFS_FucP_like"/>
    <property type="match status" value="1"/>
</dbReference>
<dbReference type="InterPro" id="IPR020846">
    <property type="entry name" value="MFS_dom"/>
</dbReference>
<feature type="transmembrane region" description="Helical" evidence="3">
    <location>
        <begin position="382"/>
        <end position="399"/>
    </location>
</feature>
<feature type="transmembrane region" description="Helical" evidence="3">
    <location>
        <begin position="262"/>
        <end position="282"/>
    </location>
</feature>
<dbReference type="SUPFAM" id="SSF103473">
    <property type="entry name" value="MFS general substrate transporter"/>
    <property type="match status" value="1"/>
</dbReference>
<evidence type="ECO:0000256" key="1">
    <source>
        <dbReference type="ARBA" id="ARBA00004429"/>
    </source>
</evidence>
<evidence type="ECO:0000313" key="5">
    <source>
        <dbReference type="EMBL" id="OSS44421.1"/>
    </source>
</evidence>
<keyword evidence="2" id="KW-1003">Cell membrane</keyword>
<dbReference type="GO" id="GO:0005886">
    <property type="term" value="C:plasma membrane"/>
    <property type="evidence" value="ECO:0007669"/>
    <property type="project" value="UniProtKB-SubCell"/>
</dbReference>
<evidence type="ECO:0000259" key="4">
    <source>
        <dbReference type="PROSITE" id="PS50850"/>
    </source>
</evidence>
<feature type="transmembrane region" description="Helical" evidence="3">
    <location>
        <begin position="164"/>
        <end position="182"/>
    </location>
</feature>
<comment type="subcellular location">
    <subcellularLocation>
        <location evidence="1">Cell inner membrane</location>
        <topology evidence="1">Multi-pass membrane protein</topology>
    </subcellularLocation>
</comment>
<feature type="transmembrane region" description="Helical" evidence="3">
    <location>
        <begin position="96"/>
        <end position="116"/>
    </location>
</feature>
<dbReference type="GO" id="GO:0022857">
    <property type="term" value="F:transmembrane transporter activity"/>
    <property type="evidence" value="ECO:0007669"/>
    <property type="project" value="InterPro"/>
</dbReference>
<name>A0A1Y2LKL1_EPING</name>
<protein>
    <recommendedName>
        <fullName evidence="4">Major facilitator superfamily (MFS) profile domain-containing protein</fullName>
    </recommendedName>
</protein>
<feature type="transmembrane region" description="Helical" evidence="3">
    <location>
        <begin position="188"/>
        <end position="206"/>
    </location>
</feature>
<dbReference type="STRING" id="105696.A0A1Y2LKL1"/>